<dbReference type="EMBL" id="CADIJZ010000058">
    <property type="protein sequence ID" value="CAB3743415.1"/>
    <property type="molecule type" value="Genomic_DNA"/>
</dbReference>
<organism evidence="1 4">
    <name type="scientific">Paraburkholderia rhynchosiae</name>
    <dbReference type="NCBI Taxonomy" id="487049"/>
    <lineage>
        <taxon>Bacteria</taxon>
        <taxon>Pseudomonadati</taxon>
        <taxon>Pseudomonadota</taxon>
        <taxon>Betaproteobacteria</taxon>
        <taxon>Burkholderiales</taxon>
        <taxon>Burkholderiaceae</taxon>
        <taxon>Paraburkholderia</taxon>
    </lineage>
</organism>
<sequence length="231" mass="24811">MAISGSAFLALWNDVSAESDTEYNRWHTDEHVPERVGIAGFIAGRRYRSSAPGQHRYFTLYETETSAVFDSAAYLDVIERPTAWSASMRPLLKNVVRATCDTVASAGSVPGQAIACVRISAAEQFDGRALTDACMALAGVSSAHLGQVRSSVPDVFEKWSNADEPTHVLLVEGVDEATLRAHESALGEFALRFAGAARPAIVDVYELVFGIRHSQVDASLLRSVPASGSPL</sequence>
<gene>
    <name evidence="2" type="ORF">C0Z16_35755</name>
    <name evidence="1" type="ORF">LMG27174_06980</name>
</gene>
<evidence type="ECO:0000313" key="3">
    <source>
        <dbReference type="Proteomes" id="UP000235659"/>
    </source>
</evidence>
<reference evidence="1 4" key="2">
    <citation type="submission" date="2020-04" db="EMBL/GenBank/DDBJ databases">
        <authorList>
            <person name="De Canck E."/>
        </authorList>
    </citation>
    <scope>NUCLEOTIDE SEQUENCE [LARGE SCALE GENOMIC DNA]</scope>
    <source>
        <strain evidence="1 4">LMG 27174</strain>
    </source>
</reference>
<dbReference type="RefSeq" id="WP_102636686.1">
    <property type="nucleotide sequence ID" value="NZ_CADIJZ010000058.1"/>
</dbReference>
<dbReference type="Proteomes" id="UP000235659">
    <property type="component" value="Unassembled WGS sequence"/>
</dbReference>
<dbReference type="OrthoDB" id="6537357at2"/>
<dbReference type="Proteomes" id="UP000494205">
    <property type="component" value="Unassembled WGS sequence"/>
</dbReference>
<proteinExistence type="predicted"/>
<dbReference type="AlphaFoldDB" id="A0A2N7VP15"/>
<protein>
    <submittedName>
        <fullName evidence="1">Uncharacterized protein</fullName>
    </submittedName>
</protein>
<evidence type="ECO:0000313" key="4">
    <source>
        <dbReference type="Proteomes" id="UP000494205"/>
    </source>
</evidence>
<dbReference type="EMBL" id="PNXY01000063">
    <property type="protein sequence ID" value="PMS18914.1"/>
    <property type="molecule type" value="Genomic_DNA"/>
</dbReference>
<evidence type="ECO:0000313" key="1">
    <source>
        <dbReference type="EMBL" id="CAB3743415.1"/>
    </source>
</evidence>
<accession>A0A2N7VP15</accession>
<name>A0A2N7VP15_9BURK</name>
<keyword evidence="3" id="KW-1185">Reference proteome</keyword>
<reference evidence="2 3" key="1">
    <citation type="submission" date="2018-01" db="EMBL/GenBank/DDBJ databases">
        <title>Whole genome analyses suggest that Burkholderia sensu lato contains two further novel genera in the rhizoxinica-symbiotica group Mycetohabitans gen. nov., and Trinickia gen. nov.: implications for the evolution of diazotrophy and nodulation in the Burkholderiaceae.</title>
        <authorList>
            <person name="Estrada-de los Santos P."/>
            <person name="Palmer M."/>
            <person name="Chavez-Ramirez B."/>
            <person name="Beukes C."/>
            <person name="Steenkamp E.T."/>
            <person name="Hirsch A.M."/>
            <person name="Manyaka P."/>
            <person name="Maluk M."/>
            <person name="Lafos M."/>
            <person name="Crook M."/>
            <person name="Gross E."/>
            <person name="Simon M.F."/>
            <person name="Bueno dos Reis Junior F."/>
            <person name="Poole P.S."/>
            <person name="Venter S.N."/>
            <person name="James E.K."/>
        </authorList>
    </citation>
    <scope>NUCLEOTIDE SEQUENCE [LARGE SCALE GENOMIC DNA]</scope>
    <source>
        <strain evidence="2 3">WSM 3937</strain>
    </source>
</reference>
<evidence type="ECO:0000313" key="2">
    <source>
        <dbReference type="EMBL" id="PMS18914.1"/>
    </source>
</evidence>